<keyword evidence="4 7" id="KW-0694">RNA-binding</keyword>
<evidence type="ECO:0000256" key="5">
    <source>
        <dbReference type="ARBA" id="ARBA00023134"/>
    </source>
</evidence>
<dbReference type="SUPFAM" id="SSF54814">
    <property type="entry name" value="Prokaryotic type KH domain (KH-domain type II)"/>
    <property type="match status" value="1"/>
</dbReference>
<feature type="region of interest" description="G3" evidence="8">
    <location>
        <begin position="60"/>
        <end position="63"/>
    </location>
</feature>
<dbReference type="GO" id="GO:0000028">
    <property type="term" value="P:ribosomal small subunit assembly"/>
    <property type="evidence" value="ECO:0007669"/>
    <property type="project" value="TreeGrafter"/>
</dbReference>
<dbReference type="Pfam" id="PF01926">
    <property type="entry name" value="MMR_HSR1"/>
    <property type="match status" value="1"/>
</dbReference>
<feature type="region of interest" description="G1" evidence="8">
    <location>
        <begin position="13"/>
        <end position="20"/>
    </location>
</feature>
<dbReference type="InterPro" id="IPR030388">
    <property type="entry name" value="G_ERA_dom"/>
</dbReference>
<dbReference type="InterPro" id="IPR015946">
    <property type="entry name" value="KH_dom-like_a/b"/>
</dbReference>
<comment type="subunit">
    <text evidence="7">Monomer.</text>
</comment>
<feature type="region of interest" description="G2" evidence="8">
    <location>
        <begin position="39"/>
        <end position="43"/>
    </location>
</feature>
<comment type="subcellular location">
    <subcellularLocation>
        <location evidence="7">Cytoplasm</location>
    </subcellularLocation>
    <subcellularLocation>
        <location evidence="7">Cell membrane</location>
        <topology evidence="7">Peripheral membrane protein</topology>
    </subcellularLocation>
</comment>
<dbReference type="CDD" id="cd22534">
    <property type="entry name" value="KH-II_Era"/>
    <property type="match status" value="1"/>
</dbReference>
<keyword evidence="7" id="KW-0699">rRNA-binding</keyword>
<dbReference type="Pfam" id="PF07650">
    <property type="entry name" value="KH_2"/>
    <property type="match status" value="1"/>
</dbReference>
<dbReference type="GO" id="GO:0005525">
    <property type="term" value="F:GTP binding"/>
    <property type="evidence" value="ECO:0007669"/>
    <property type="project" value="UniProtKB-UniRule"/>
</dbReference>
<dbReference type="InterPro" id="IPR009019">
    <property type="entry name" value="KH_sf_prok-type"/>
</dbReference>
<feature type="region of interest" description="G5" evidence="8">
    <location>
        <begin position="152"/>
        <end position="154"/>
    </location>
</feature>
<keyword evidence="3 7" id="KW-0547">Nucleotide-binding</keyword>
<dbReference type="PROSITE" id="PS50823">
    <property type="entry name" value="KH_TYPE_2"/>
    <property type="match status" value="1"/>
</dbReference>
<dbReference type="GO" id="GO:0003924">
    <property type="term" value="F:GTPase activity"/>
    <property type="evidence" value="ECO:0007669"/>
    <property type="project" value="UniProtKB-UniRule"/>
</dbReference>
<feature type="domain" description="Era-type G" evidence="11">
    <location>
        <begin position="5"/>
        <end position="176"/>
    </location>
</feature>
<keyword evidence="7" id="KW-0690">Ribosome biogenesis</keyword>
<evidence type="ECO:0000256" key="8">
    <source>
        <dbReference type="PROSITE-ProRule" id="PRU01050"/>
    </source>
</evidence>
<dbReference type="Gene3D" id="3.40.50.300">
    <property type="entry name" value="P-loop containing nucleotide triphosphate hydrolases"/>
    <property type="match status" value="1"/>
</dbReference>
<feature type="binding site" evidence="7">
    <location>
        <begin position="13"/>
        <end position="20"/>
    </location>
    <ligand>
        <name>GTP</name>
        <dbReference type="ChEBI" id="CHEBI:37565"/>
    </ligand>
</feature>
<keyword evidence="7" id="KW-0963">Cytoplasm</keyword>
<dbReference type="Gene3D" id="3.30.300.20">
    <property type="match status" value="1"/>
</dbReference>
<name>A0A174ZCQ9_9FIRM</name>
<evidence type="ECO:0000256" key="3">
    <source>
        <dbReference type="ARBA" id="ARBA00022741"/>
    </source>
</evidence>
<dbReference type="InterPro" id="IPR004044">
    <property type="entry name" value="KH_dom_type_2"/>
</dbReference>
<dbReference type="InterPro" id="IPR005662">
    <property type="entry name" value="GTPase_Era-like"/>
</dbReference>
<evidence type="ECO:0000259" key="10">
    <source>
        <dbReference type="PROSITE" id="PS50823"/>
    </source>
</evidence>
<dbReference type="NCBIfam" id="TIGR00436">
    <property type="entry name" value="era"/>
    <property type="match status" value="1"/>
</dbReference>
<feature type="binding site" evidence="7">
    <location>
        <begin position="122"/>
        <end position="125"/>
    </location>
    <ligand>
        <name>GTP</name>
        <dbReference type="ChEBI" id="CHEBI:37565"/>
    </ligand>
</feature>
<comment type="similarity">
    <text evidence="1 7 8 9">Belongs to the TRAFAC class TrmE-Era-EngA-EngB-Septin-like GTPase superfamily. Era GTPase family.</text>
</comment>
<proteinExistence type="inferred from homology"/>
<dbReference type="NCBIfam" id="NF000908">
    <property type="entry name" value="PRK00089.1"/>
    <property type="match status" value="1"/>
</dbReference>
<reference evidence="12 13" key="1">
    <citation type="submission" date="2015-09" db="EMBL/GenBank/DDBJ databases">
        <authorList>
            <consortium name="Pathogen Informatics"/>
        </authorList>
    </citation>
    <scope>NUCLEOTIDE SEQUENCE [LARGE SCALE GENOMIC DNA]</scope>
    <source>
        <strain evidence="12 13">2789STDY5834928</strain>
    </source>
</reference>
<feature type="region of interest" description="G4" evidence="8">
    <location>
        <begin position="122"/>
        <end position="125"/>
    </location>
</feature>
<dbReference type="GO" id="GO:0005829">
    <property type="term" value="C:cytosol"/>
    <property type="evidence" value="ECO:0007669"/>
    <property type="project" value="TreeGrafter"/>
</dbReference>
<dbReference type="InterPro" id="IPR006073">
    <property type="entry name" value="GTP-bd"/>
</dbReference>
<dbReference type="SUPFAM" id="SSF52540">
    <property type="entry name" value="P-loop containing nucleoside triphosphate hydrolases"/>
    <property type="match status" value="1"/>
</dbReference>
<sequence>MNNPKSVFVAIAGRPNAGKSTLTNYLVGEKIAIVSDKPQTTRTRINGVLTKGETQYVFIDTPGMHKAKNKLSDQMLKSIRESVTDVDVILMMADATKKISPIEHNLIDSFKDRKTDVVLLINKVDLVKDKSELLSLIKEYSELYDFKEIIPISVRQRIGVEEIMPVIDRYVKLSPHYFDDELPTDQAEKVWLAEIVREKILRNMNEEIPHGTAVYVETMEVRQKPNGKEIVDIGIVIVCEKASHKGMIIGKQGSMLKKIGSEAREDMQDYFGCKVNMQIWVKVKEDWRNRESDIADFGLKAD</sequence>
<organism evidence="12 13">
    <name type="scientific">[Eubacterium] siraeum</name>
    <dbReference type="NCBI Taxonomy" id="39492"/>
    <lineage>
        <taxon>Bacteria</taxon>
        <taxon>Bacillati</taxon>
        <taxon>Bacillota</taxon>
        <taxon>Clostridia</taxon>
        <taxon>Eubacteriales</taxon>
        <taxon>Oscillospiraceae</taxon>
        <taxon>Oscillospiraceae incertae sedis</taxon>
    </lineage>
</organism>
<evidence type="ECO:0000256" key="9">
    <source>
        <dbReference type="RuleBase" id="RU003761"/>
    </source>
</evidence>
<dbReference type="NCBIfam" id="TIGR00231">
    <property type="entry name" value="small_GTP"/>
    <property type="match status" value="1"/>
</dbReference>
<dbReference type="PANTHER" id="PTHR42698:SF1">
    <property type="entry name" value="GTPASE ERA, MITOCHONDRIAL"/>
    <property type="match status" value="1"/>
</dbReference>
<dbReference type="OrthoDB" id="9805918at2"/>
<dbReference type="PROSITE" id="PS51713">
    <property type="entry name" value="G_ERA"/>
    <property type="match status" value="1"/>
</dbReference>
<dbReference type="AlphaFoldDB" id="A0A174ZCQ9"/>
<protein>
    <recommendedName>
        <fullName evidence="2 7">GTPase Era</fullName>
    </recommendedName>
</protein>
<dbReference type="HAMAP" id="MF_00367">
    <property type="entry name" value="GTPase_Era"/>
    <property type="match status" value="1"/>
</dbReference>
<dbReference type="InterPro" id="IPR005225">
    <property type="entry name" value="Small_GTP-bd"/>
</dbReference>
<feature type="domain" description="KH type-2" evidence="10">
    <location>
        <begin position="196"/>
        <end position="285"/>
    </location>
</feature>
<comment type="function">
    <text evidence="7">An essential GTPase that binds both GDP and GTP, with rapid nucleotide exchange. Plays a role in 16S rRNA processing and 30S ribosomal subunit biogenesis and possibly also in cell cycle regulation and energy metabolism.</text>
</comment>
<keyword evidence="7" id="KW-1003">Cell membrane</keyword>
<dbReference type="STRING" id="39492.ERS852540_00727"/>
<accession>A0A174ZCQ9</accession>
<feature type="binding site" evidence="7">
    <location>
        <begin position="60"/>
        <end position="64"/>
    </location>
    <ligand>
        <name>GTP</name>
        <dbReference type="ChEBI" id="CHEBI:37565"/>
    </ligand>
</feature>
<evidence type="ECO:0000256" key="4">
    <source>
        <dbReference type="ARBA" id="ARBA00022884"/>
    </source>
</evidence>
<dbReference type="CDD" id="cd04163">
    <property type="entry name" value="Era"/>
    <property type="match status" value="1"/>
</dbReference>
<dbReference type="PANTHER" id="PTHR42698">
    <property type="entry name" value="GTPASE ERA"/>
    <property type="match status" value="1"/>
</dbReference>
<gene>
    <name evidence="12" type="primary">era_1</name>
    <name evidence="7" type="synonym">era</name>
    <name evidence="12" type="ORF">ERS852540_00727</name>
</gene>
<dbReference type="EMBL" id="CZBY01000004">
    <property type="protein sequence ID" value="CUQ83637.1"/>
    <property type="molecule type" value="Genomic_DNA"/>
</dbReference>
<keyword evidence="6 7" id="KW-0472">Membrane</keyword>
<evidence type="ECO:0000256" key="2">
    <source>
        <dbReference type="ARBA" id="ARBA00020484"/>
    </source>
</evidence>
<dbReference type="Proteomes" id="UP000095662">
    <property type="component" value="Unassembled WGS sequence"/>
</dbReference>
<keyword evidence="5 7" id="KW-0342">GTP-binding</keyword>
<evidence type="ECO:0000313" key="13">
    <source>
        <dbReference type="Proteomes" id="UP000095662"/>
    </source>
</evidence>
<dbReference type="GO" id="GO:0070181">
    <property type="term" value="F:small ribosomal subunit rRNA binding"/>
    <property type="evidence" value="ECO:0007669"/>
    <property type="project" value="UniProtKB-UniRule"/>
</dbReference>
<evidence type="ECO:0000256" key="7">
    <source>
        <dbReference type="HAMAP-Rule" id="MF_00367"/>
    </source>
</evidence>
<dbReference type="GO" id="GO:0043024">
    <property type="term" value="F:ribosomal small subunit binding"/>
    <property type="evidence" value="ECO:0007669"/>
    <property type="project" value="TreeGrafter"/>
</dbReference>
<evidence type="ECO:0000256" key="6">
    <source>
        <dbReference type="ARBA" id="ARBA00023136"/>
    </source>
</evidence>
<evidence type="ECO:0000259" key="11">
    <source>
        <dbReference type="PROSITE" id="PS51713"/>
    </source>
</evidence>
<dbReference type="InterPro" id="IPR027417">
    <property type="entry name" value="P-loop_NTPase"/>
</dbReference>
<evidence type="ECO:0000256" key="1">
    <source>
        <dbReference type="ARBA" id="ARBA00007921"/>
    </source>
</evidence>
<evidence type="ECO:0000313" key="12">
    <source>
        <dbReference type="EMBL" id="CUQ83637.1"/>
    </source>
</evidence>
<dbReference type="GO" id="GO:0005886">
    <property type="term" value="C:plasma membrane"/>
    <property type="evidence" value="ECO:0007669"/>
    <property type="project" value="UniProtKB-SubCell"/>
</dbReference>